<proteinExistence type="predicted"/>
<dbReference type="EMBL" id="LN857014">
    <property type="protein sequence ID" value="CDQ00326.1"/>
    <property type="molecule type" value="Genomic_DNA"/>
</dbReference>
<gene>
    <name evidence="1" type="primary">Bm14282</name>
    <name evidence="1" type="ORF">BM_Bm14282</name>
</gene>
<accession>A0A1I9G4P2</accession>
<evidence type="ECO:0000313" key="1">
    <source>
        <dbReference type="EMBL" id="CDQ00326.1"/>
    </source>
</evidence>
<name>A0A1I9G4P2_BRUMA</name>
<protein>
    <submittedName>
        <fullName evidence="1">Bm14282</fullName>
    </submittedName>
</protein>
<sequence length="33" mass="3926">MEAWDRRTTSKQNGVLIYSAQKVCLYMFVHIHV</sequence>
<reference evidence="1" key="1">
    <citation type="journal article" date="2007" name="Science">
        <title>Draft genome of the filarial nematode parasite Brugia malayi.</title>
        <authorList>
            <person name="Ghedin E."/>
            <person name="Wang S."/>
            <person name="Spiro D."/>
            <person name="Caler E."/>
            <person name="Zhao Q."/>
            <person name="Crabtree J."/>
            <person name="Allen J.E."/>
            <person name="Delcher A.L."/>
            <person name="Guiliano D.B."/>
            <person name="Miranda-Saavedra D."/>
            <person name="Angiuoli S.V."/>
            <person name="Creasy T."/>
            <person name="Amedeo P."/>
            <person name="Haas B."/>
            <person name="El-Sayed N.M."/>
            <person name="Wortman J.R."/>
            <person name="Feldblyum T."/>
            <person name="Tallon L."/>
            <person name="Schatz M."/>
            <person name="Shumway M."/>
            <person name="Koo H."/>
            <person name="Salzberg S.L."/>
            <person name="Schobel S."/>
            <person name="Pertea M."/>
            <person name="Pop M."/>
            <person name="White O."/>
            <person name="Barton G.J."/>
            <person name="Carlow C.K."/>
            <person name="Crawford M.J."/>
            <person name="Daub J."/>
            <person name="Dimmic M.W."/>
            <person name="Estes C.F."/>
            <person name="Foster J.M."/>
            <person name="Ganatra M."/>
            <person name="Gregory W.F."/>
            <person name="Johnson N.M."/>
            <person name="Jin J."/>
            <person name="Komuniecki R."/>
            <person name="Korf I."/>
            <person name="Kumar S."/>
            <person name="Laney S."/>
            <person name="Li B.W."/>
            <person name="Li W."/>
            <person name="Lindblom T.H."/>
            <person name="Lustigman S."/>
            <person name="Ma D."/>
            <person name="Maina C.V."/>
            <person name="Martin D.M."/>
            <person name="McCarter J.P."/>
            <person name="McReynolds L."/>
            <person name="Mitreva M."/>
            <person name="Nutman T.B."/>
            <person name="Parkinson J."/>
            <person name="Peregrin-Alvarez J.M."/>
            <person name="Poole C."/>
            <person name="Ren Q."/>
            <person name="Saunders L."/>
            <person name="Sluder A.E."/>
            <person name="Smith K."/>
            <person name="Stanke M."/>
            <person name="Unnasch T.R."/>
            <person name="Ware J."/>
            <person name="Wei A.D."/>
            <person name="Weil G."/>
            <person name="Williams D.J."/>
            <person name="Zhang Y."/>
            <person name="Williams S.A."/>
            <person name="Fraser-Liggett C."/>
            <person name="Slatko B."/>
            <person name="Blaxter M.L."/>
            <person name="Scott A.L."/>
        </authorList>
    </citation>
    <scope>NUCLEOTIDE SEQUENCE</scope>
    <source>
        <strain evidence="1">FR3</strain>
    </source>
</reference>
<dbReference type="AlphaFoldDB" id="A0A1I9G4P2"/>
<reference evidence="1" key="2">
    <citation type="submission" date="2012-12" db="EMBL/GenBank/DDBJ databases">
        <authorList>
            <consortium name="WormBase Consortium"/>
            <person name="Ghedin E."/>
            <person name="Paulini M."/>
        </authorList>
    </citation>
    <scope>NUCLEOTIDE SEQUENCE</scope>
    <source>
        <strain evidence="1">FR3</strain>
    </source>
</reference>
<organism evidence="1">
    <name type="scientific">Brugia malayi</name>
    <name type="common">Filarial nematode worm</name>
    <dbReference type="NCBI Taxonomy" id="6279"/>
    <lineage>
        <taxon>Eukaryota</taxon>
        <taxon>Metazoa</taxon>
        <taxon>Ecdysozoa</taxon>
        <taxon>Nematoda</taxon>
        <taxon>Chromadorea</taxon>
        <taxon>Rhabditida</taxon>
        <taxon>Spirurina</taxon>
        <taxon>Spiruromorpha</taxon>
        <taxon>Filarioidea</taxon>
        <taxon>Onchocercidae</taxon>
        <taxon>Brugia</taxon>
    </lineage>
</organism>